<reference evidence="2 3" key="1">
    <citation type="journal article" date="2021" name="Nat. Commun.">
        <title>Genetic determinants of endophytism in the Arabidopsis root mycobiome.</title>
        <authorList>
            <person name="Mesny F."/>
            <person name="Miyauchi S."/>
            <person name="Thiergart T."/>
            <person name="Pickel B."/>
            <person name="Atanasova L."/>
            <person name="Karlsson M."/>
            <person name="Huettel B."/>
            <person name="Barry K.W."/>
            <person name="Haridas S."/>
            <person name="Chen C."/>
            <person name="Bauer D."/>
            <person name="Andreopoulos W."/>
            <person name="Pangilinan J."/>
            <person name="LaButti K."/>
            <person name="Riley R."/>
            <person name="Lipzen A."/>
            <person name="Clum A."/>
            <person name="Drula E."/>
            <person name="Henrissat B."/>
            <person name="Kohler A."/>
            <person name="Grigoriev I.V."/>
            <person name="Martin F.M."/>
            <person name="Hacquard S."/>
        </authorList>
    </citation>
    <scope>NUCLEOTIDE SEQUENCE [LARGE SCALE GENOMIC DNA]</scope>
    <source>
        <strain evidence="2 3">MPI-SDFR-AT-0080</strain>
    </source>
</reference>
<dbReference type="EMBL" id="JAGTJR010000012">
    <property type="protein sequence ID" value="KAH7051237.1"/>
    <property type="molecule type" value="Genomic_DNA"/>
</dbReference>
<comment type="caution">
    <text evidence="2">The sequence shown here is derived from an EMBL/GenBank/DDBJ whole genome shotgun (WGS) entry which is preliminary data.</text>
</comment>
<proteinExistence type="predicted"/>
<organism evidence="2 3">
    <name type="scientific">Macrophomina phaseolina</name>
    <dbReference type="NCBI Taxonomy" id="35725"/>
    <lineage>
        <taxon>Eukaryota</taxon>
        <taxon>Fungi</taxon>
        <taxon>Dikarya</taxon>
        <taxon>Ascomycota</taxon>
        <taxon>Pezizomycotina</taxon>
        <taxon>Dothideomycetes</taxon>
        <taxon>Dothideomycetes incertae sedis</taxon>
        <taxon>Botryosphaeriales</taxon>
        <taxon>Botryosphaeriaceae</taxon>
        <taxon>Macrophomina</taxon>
    </lineage>
</organism>
<dbReference type="Proteomes" id="UP000774617">
    <property type="component" value="Unassembled WGS sequence"/>
</dbReference>
<evidence type="ECO:0000313" key="2">
    <source>
        <dbReference type="EMBL" id="KAH7051237.1"/>
    </source>
</evidence>
<feature type="chain" id="PRO_5047126797" evidence="1">
    <location>
        <begin position="21"/>
        <end position="86"/>
    </location>
</feature>
<name>A0ABQ8GBX4_9PEZI</name>
<feature type="signal peptide" evidence="1">
    <location>
        <begin position="1"/>
        <end position="20"/>
    </location>
</feature>
<keyword evidence="3" id="KW-1185">Reference proteome</keyword>
<gene>
    <name evidence="2" type="ORF">B0J12DRAFT_740164</name>
</gene>
<accession>A0ABQ8GBX4</accession>
<protein>
    <submittedName>
        <fullName evidence="2">Uncharacterized protein</fullName>
    </submittedName>
</protein>
<evidence type="ECO:0000256" key="1">
    <source>
        <dbReference type="SAM" id="SignalP"/>
    </source>
</evidence>
<sequence>MQLNSLVALTIGCATSLICASPTQDHSYCDWRTGRQGAGKQQCIQQCASIADLVDKTNCLDSWCQRRVSDIALRGSCRCNCHQPRW</sequence>
<evidence type="ECO:0000313" key="3">
    <source>
        <dbReference type="Proteomes" id="UP000774617"/>
    </source>
</evidence>
<keyword evidence="1" id="KW-0732">Signal</keyword>